<dbReference type="RefSeq" id="WP_307190877.1">
    <property type="nucleotide sequence ID" value="NZ_JAUSTZ010000021.1"/>
</dbReference>
<proteinExistence type="predicted"/>
<organism evidence="1 2">
    <name type="scientific">Metabacillus niabensis</name>
    <dbReference type="NCBI Taxonomy" id="324854"/>
    <lineage>
        <taxon>Bacteria</taxon>
        <taxon>Bacillati</taxon>
        <taxon>Bacillota</taxon>
        <taxon>Bacilli</taxon>
        <taxon>Bacillales</taxon>
        <taxon>Bacillaceae</taxon>
        <taxon>Metabacillus</taxon>
    </lineage>
</organism>
<dbReference type="Proteomes" id="UP001232245">
    <property type="component" value="Unassembled WGS sequence"/>
</dbReference>
<name>A0ABT9Z9B3_9BACI</name>
<accession>A0ABT9Z9B3</accession>
<keyword evidence="2" id="KW-1185">Reference proteome</keyword>
<reference evidence="1 2" key="1">
    <citation type="submission" date="2023-07" db="EMBL/GenBank/DDBJ databases">
        <title>Genomic Encyclopedia of Type Strains, Phase IV (KMG-IV): sequencing the most valuable type-strain genomes for metagenomic binning, comparative biology and taxonomic classification.</title>
        <authorList>
            <person name="Goeker M."/>
        </authorList>
    </citation>
    <scope>NUCLEOTIDE SEQUENCE [LARGE SCALE GENOMIC DNA]</scope>
    <source>
        <strain evidence="1 2">DSM 17723</strain>
    </source>
</reference>
<gene>
    <name evidence="1" type="ORF">J2S02_004810</name>
</gene>
<evidence type="ECO:0000313" key="1">
    <source>
        <dbReference type="EMBL" id="MDQ0228427.1"/>
    </source>
</evidence>
<evidence type="ECO:0000313" key="2">
    <source>
        <dbReference type="Proteomes" id="UP001232245"/>
    </source>
</evidence>
<protein>
    <submittedName>
        <fullName evidence="1">Uncharacterized protein</fullName>
    </submittedName>
</protein>
<comment type="caution">
    <text evidence="1">The sequence shown here is derived from an EMBL/GenBank/DDBJ whole genome shotgun (WGS) entry which is preliminary data.</text>
</comment>
<dbReference type="EMBL" id="JAUSTZ010000021">
    <property type="protein sequence ID" value="MDQ0228427.1"/>
    <property type="molecule type" value="Genomic_DNA"/>
</dbReference>
<sequence>MITSLELINEESIKLKEDPINVEEFISEFNLWMKVKIKNANGSLYHIFCEPSSKIEESRIKFFSLNNFPDCIFFKYDQEENTIDCYICELKKKPSNQLKKLKNQLFSGFIHCKALFSILDLNIEQINFKFPVYLIEDNNIEVEYNKLNGRPKKVTPGREVTEPTDFENWKQNKLIYSKGGYSYNINIDKYQMNKVSEELYTYEHII</sequence>